<reference evidence="1 2" key="1">
    <citation type="journal article" date="2018" name="PLoS Genet.">
        <title>Population sequencing reveals clonal diversity and ancestral inbreeding in the grapevine cultivar Chardonnay.</title>
        <authorList>
            <person name="Roach M.J."/>
            <person name="Johnson D.L."/>
            <person name="Bohlmann J."/>
            <person name="van Vuuren H.J."/>
            <person name="Jones S.J."/>
            <person name="Pretorius I.S."/>
            <person name="Schmidt S.A."/>
            <person name="Borneman A.R."/>
        </authorList>
    </citation>
    <scope>NUCLEOTIDE SEQUENCE [LARGE SCALE GENOMIC DNA]</scope>
    <source>
        <strain evidence="2">cv. Chardonnay</strain>
        <tissue evidence="1">Leaf</tissue>
    </source>
</reference>
<proteinExistence type="predicted"/>
<accession>A0A438CRI3</accession>
<evidence type="ECO:0000313" key="2">
    <source>
        <dbReference type="Proteomes" id="UP000288805"/>
    </source>
</evidence>
<name>A0A438CRI3_VITVI</name>
<sequence>MEEAKTMKTPMSSSIKLDMDEKGTSVNSTMYRGMIVERKSTSGTCHFLGHSLVSWHSKKQNSGFDLKPKVSVFGGDFSLTARLKLGFSLISVHLGLRVGVCSLLFDFILSLDFSFSLSRSLDGSKARDGDLQGSRQAFYSWVTYGLGGPVLFTVRGVEIRLSPESICRILNIPSVGLRVYEAKAWPTMSGFEPREAFKGCVDLPMPKGWANHQHTA</sequence>
<gene>
    <name evidence="1" type="ORF">CK203_110125</name>
</gene>
<comment type="caution">
    <text evidence="1">The sequence shown here is derived from an EMBL/GenBank/DDBJ whole genome shotgun (WGS) entry which is preliminary data.</text>
</comment>
<protein>
    <submittedName>
        <fullName evidence="1">Uncharacterized protein</fullName>
    </submittedName>
</protein>
<dbReference type="EMBL" id="QGNW01002063">
    <property type="protein sequence ID" value="RVW25759.1"/>
    <property type="molecule type" value="Genomic_DNA"/>
</dbReference>
<evidence type="ECO:0000313" key="1">
    <source>
        <dbReference type="EMBL" id="RVW25759.1"/>
    </source>
</evidence>
<organism evidence="1 2">
    <name type="scientific">Vitis vinifera</name>
    <name type="common">Grape</name>
    <dbReference type="NCBI Taxonomy" id="29760"/>
    <lineage>
        <taxon>Eukaryota</taxon>
        <taxon>Viridiplantae</taxon>
        <taxon>Streptophyta</taxon>
        <taxon>Embryophyta</taxon>
        <taxon>Tracheophyta</taxon>
        <taxon>Spermatophyta</taxon>
        <taxon>Magnoliopsida</taxon>
        <taxon>eudicotyledons</taxon>
        <taxon>Gunneridae</taxon>
        <taxon>Pentapetalae</taxon>
        <taxon>rosids</taxon>
        <taxon>Vitales</taxon>
        <taxon>Vitaceae</taxon>
        <taxon>Viteae</taxon>
        <taxon>Vitis</taxon>
    </lineage>
</organism>
<dbReference type="AlphaFoldDB" id="A0A438CRI3"/>
<dbReference type="Proteomes" id="UP000288805">
    <property type="component" value="Unassembled WGS sequence"/>
</dbReference>